<reference evidence="1 2" key="1">
    <citation type="journal article" date="2016" name="Nat. Commun.">
        <title>Thousands of microbial genomes shed light on interconnected biogeochemical processes in an aquifer system.</title>
        <authorList>
            <person name="Anantharaman K."/>
            <person name="Brown C.T."/>
            <person name="Hug L.A."/>
            <person name="Sharon I."/>
            <person name="Castelle C.J."/>
            <person name="Probst A.J."/>
            <person name="Thomas B.C."/>
            <person name="Singh A."/>
            <person name="Wilkins M.J."/>
            <person name="Karaoz U."/>
            <person name="Brodie E.L."/>
            <person name="Williams K.H."/>
            <person name="Hubbard S.S."/>
            <person name="Banfield J.F."/>
        </authorList>
    </citation>
    <scope>NUCLEOTIDE SEQUENCE [LARGE SCALE GENOMIC DNA]</scope>
</reference>
<dbReference type="EMBL" id="MFFS01000064">
    <property type="protein sequence ID" value="OGF21362.1"/>
    <property type="molecule type" value="Genomic_DNA"/>
</dbReference>
<dbReference type="Proteomes" id="UP000178323">
    <property type="component" value="Unassembled WGS sequence"/>
</dbReference>
<protein>
    <submittedName>
        <fullName evidence="1">Uncharacterized protein</fullName>
    </submittedName>
</protein>
<evidence type="ECO:0000313" key="2">
    <source>
        <dbReference type="Proteomes" id="UP000178323"/>
    </source>
</evidence>
<dbReference type="AlphaFoldDB" id="A0A1F5S464"/>
<sequence length="83" mass="9668">MDISEKTTEKFGNLSKEEFVFLIASSDVEYKLICQRLREAGIKYRVLDRRMRGARFLPFSESGWHIFAQVAQLEEAKKLLNLA</sequence>
<organism evidence="1 2">
    <name type="scientific">Candidatus Falkowbacteria bacterium RBG_13_39_14</name>
    <dbReference type="NCBI Taxonomy" id="1797985"/>
    <lineage>
        <taxon>Bacteria</taxon>
        <taxon>Candidatus Falkowiibacteriota</taxon>
    </lineage>
</organism>
<name>A0A1F5S464_9BACT</name>
<accession>A0A1F5S464</accession>
<evidence type="ECO:0000313" key="1">
    <source>
        <dbReference type="EMBL" id="OGF21362.1"/>
    </source>
</evidence>
<dbReference type="STRING" id="1797985.A2Y83_02565"/>
<gene>
    <name evidence="1" type="ORF">A2Y83_02565</name>
</gene>
<comment type="caution">
    <text evidence="1">The sequence shown here is derived from an EMBL/GenBank/DDBJ whole genome shotgun (WGS) entry which is preliminary data.</text>
</comment>
<proteinExistence type="predicted"/>